<keyword evidence="1" id="KW-0472">Membrane</keyword>
<feature type="transmembrane region" description="Helical" evidence="1">
    <location>
        <begin position="25"/>
        <end position="43"/>
    </location>
</feature>
<evidence type="ECO:0000313" key="3">
    <source>
        <dbReference type="EMBL" id="QHJ00552.1"/>
    </source>
</evidence>
<name>A0A857JBK7_9BURK</name>
<evidence type="ECO:0000256" key="1">
    <source>
        <dbReference type="SAM" id="Phobius"/>
    </source>
</evidence>
<evidence type="ECO:0000259" key="2">
    <source>
        <dbReference type="Pfam" id="PF13937"/>
    </source>
</evidence>
<organism evidence="3 4">
    <name type="scientific">Xylophilus rhododendri</name>
    <dbReference type="NCBI Taxonomy" id="2697032"/>
    <lineage>
        <taxon>Bacteria</taxon>
        <taxon>Pseudomonadati</taxon>
        <taxon>Pseudomonadota</taxon>
        <taxon>Betaproteobacteria</taxon>
        <taxon>Burkholderiales</taxon>
        <taxon>Xylophilus</taxon>
    </lineage>
</organism>
<dbReference type="AlphaFoldDB" id="A0A857JBK7"/>
<feature type="domain" description="Sodium symporter small subunit" evidence="2">
    <location>
        <begin position="25"/>
        <end position="85"/>
    </location>
</feature>
<accession>A0A857JBK7</accession>
<reference evidence="3 4" key="1">
    <citation type="submission" date="2020-01" db="EMBL/GenBank/DDBJ databases">
        <title>Genome sequencing of strain KACC 21265.</title>
        <authorList>
            <person name="Heo J."/>
            <person name="Kim S.-J."/>
            <person name="Kim J.-S."/>
            <person name="Hong S.-B."/>
            <person name="Kwon S.-W."/>
        </authorList>
    </citation>
    <scope>NUCLEOTIDE SEQUENCE [LARGE SCALE GENOMIC DNA]</scope>
    <source>
        <strain evidence="3 4">KACC 21265</strain>
    </source>
</reference>
<protein>
    <submittedName>
        <fullName evidence="3">DUF4212 domain-containing protein</fullName>
    </submittedName>
</protein>
<dbReference type="KEGG" id="xyk:GT347_22775"/>
<dbReference type="Pfam" id="PF13937">
    <property type="entry name" value="DUF4212"/>
    <property type="match status" value="1"/>
</dbReference>
<sequence length="97" mass="9923">MTISVTESPSEAGPVRIHRLGGLRILLLAVWAAAAFGTCWFARALPGDGQGGQPLAYALAGQGLLIVFIVLVVLNAIVFNRRDARAQQAGAGAGPGA</sequence>
<dbReference type="InterPro" id="IPR019886">
    <property type="entry name" value="Na_symporter_ssu"/>
</dbReference>
<keyword evidence="4" id="KW-1185">Reference proteome</keyword>
<dbReference type="NCBIfam" id="TIGR03647">
    <property type="entry name" value="Na_symport_sm"/>
    <property type="match status" value="1"/>
</dbReference>
<proteinExistence type="predicted"/>
<dbReference type="Proteomes" id="UP000464787">
    <property type="component" value="Chromosome"/>
</dbReference>
<gene>
    <name evidence="3" type="ORF">GT347_22775</name>
</gene>
<evidence type="ECO:0000313" key="4">
    <source>
        <dbReference type="Proteomes" id="UP000464787"/>
    </source>
</evidence>
<dbReference type="EMBL" id="CP047650">
    <property type="protein sequence ID" value="QHJ00552.1"/>
    <property type="molecule type" value="Genomic_DNA"/>
</dbReference>
<keyword evidence="1" id="KW-1133">Transmembrane helix</keyword>
<keyword evidence="1" id="KW-0812">Transmembrane</keyword>
<feature type="transmembrane region" description="Helical" evidence="1">
    <location>
        <begin position="55"/>
        <end position="78"/>
    </location>
</feature>
<dbReference type="RefSeq" id="WP_160554362.1">
    <property type="nucleotide sequence ID" value="NZ_CP047650.1"/>
</dbReference>